<sequence length="70" mass="8158">MCDFVSLWLRNSGKSRLFIMHQQMGKFSHCLPSSQCFQCSHCSERSASRAHLSEQFEARVRFQVYSGHCK</sequence>
<reference evidence="1 2" key="1">
    <citation type="journal article" date="2016" name="Mol. Biol. Evol.">
        <title>Comparative Genomics of Early-Diverging Mushroom-Forming Fungi Provides Insights into the Origins of Lignocellulose Decay Capabilities.</title>
        <authorList>
            <person name="Nagy L.G."/>
            <person name="Riley R."/>
            <person name="Tritt A."/>
            <person name="Adam C."/>
            <person name="Daum C."/>
            <person name="Floudas D."/>
            <person name="Sun H."/>
            <person name="Yadav J.S."/>
            <person name="Pangilinan J."/>
            <person name="Larsson K.H."/>
            <person name="Matsuura K."/>
            <person name="Barry K."/>
            <person name="Labutti K."/>
            <person name="Kuo R."/>
            <person name="Ohm R.A."/>
            <person name="Bhattacharya S.S."/>
            <person name="Shirouzu T."/>
            <person name="Yoshinaga Y."/>
            <person name="Martin F.M."/>
            <person name="Grigoriev I.V."/>
            <person name="Hibbett D.S."/>
        </authorList>
    </citation>
    <scope>NUCLEOTIDE SEQUENCE [LARGE SCALE GENOMIC DNA]</scope>
    <source>
        <strain evidence="1 2">CBS 109695</strain>
    </source>
</reference>
<organism evidence="1 2">
    <name type="scientific">Athelia psychrophila</name>
    <dbReference type="NCBI Taxonomy" id="1759441"/>
    <lineage>
        <taxon>Eukaryota</taxon>
        <taxon>Fungi</taxon>
        <taxon>Dikarya</taxon>
        <taxon>Basidiomycota</taxon>
        <taxon>Agaricomycotina</taxon>
        <taxon>Agaricomycetes</taxon>
        <taxon>Agaricomycetidae</taxon>
        <taxon>Atheliales</taxon>
        <taxon>Atheliaceae</taxon>
        <taxon>Athelia</taxon>
    </lineage>
</organism>
<dbReference type="AlphaFoldDB" id="A0A166PDM5"/>
<gene>
    <name evidence="1" type="ORF">FIBSPDRAFT_362585</name>
</gene>
<dbReference type="Proteomes" id="UP000076532">
    <property type="component" value="Unassembled WGS sequence"/>
</dbReference>
<protein>
    <submittedName>
        <fullName evidence="1">Uncharacterized protein</fullName>
    </submittedName>
</protein>
<keyword evidence="2" id="KW-1185">Reference proteome</keyword>
<dbReference type="EMBL" id="KV417517">
    <property type="protein sequence ID" value="KZP25983.1"/>
    <property type="molecule type" value="Genomic_DNA"/>
</dbReference>
<proteinExistence type="predicted"/>
<name>A0A166PDM5_9AGAM</name>
<evidence type="ECO:0000313" key="2">
    <source>
        <dbReference type="Proteomes" id="UP000076532"/>
    </source>
</evidence>
<evidence type="ECO:0000313" key="1">
    <source>
        <dbReference type="EMBL" id="KZP25983.1"/>
    </source>
</evidence>
<accession>A0A166PDM5</accession>